<organism evidence="1 2">
    <name type="scientific">Arthrobacter psychrolactophilus</name>
    <dbReference type="NCBI Taxonomy" id="92442"/>
    <lineage>
        <taxon>Bacteria</taxon>
        <taxon>Bacillati</taxon>
        <taxon>Actinomycetota</taxon>
        <taxon>Actinomycetes</taxon>
        <taxon>Micrococcales</taxon>
        <taxon>Micrococcaceae</taxon>
        <taxon>Arthrobacter</taxon>
    </lineage>
</organism>
<dbReference type="AlphaFoldDB" id="A0A2V5J8T9"/>
<sequence length="219" mass="23384">MDGTIVDTEPFWFIAQHKLAAEFGVSWTEEQAKLLIGSALSNSAKVMQDAGIDMGIDDIISTLTASVQNQVTADVIWRPGAKELLAELREQCIPCVLVTMSHHPLAAEVLSHLPEGTFEFMITGDMVTQGKPHPEPYLMAAELLGKTVENLSINRCVAIEDSRPGLASAHASGAVALGVPNLVTLMESPGLTLWPTLGGMTVADLQGLVEERALVSGRN</sequence>
<dbReference type="OrthoDB" id="9797743at2"/>
<name>A0A2V5J8T9_9MICC</name>
<dbReference type="Proteomes" id="UP000247980">
    <property type="component" value="Unassembled WGS sequence"/>
</dbReference>
<dbReference type="InterPro" id="IPR041492">
    <property type="entry name" value="HAD_2"/>
</dbReference>
<dbReference type="SUPFAM" id="SSF56784">
    <property type="entry name" value="HAD-like"/>
    <property type="match status" value="1"/>
</dbReference>
<dbReference type="PANTHER" id="PTHR18901">
    <property type="entry name" value="2-DEOXYGLUCOSE-6-PHOSPHATE PHOSPHATASE 2"/>
    <property type="match status" value="1"/>
</dbReference>
<accession>A0A2V5J8T9</accession>
<proteinExistence type="predicted"/>
<dbReference type="Pfam" id="PF13419">
    <property type="entry name" value="HAD_2"/>
    <property type="match status" value="1"/>
</dbReference>
<evidence type="ECO:0000313" key="2">
    <source>
        <dbReference type="Proteomes" id="UP000247980"/>
    </source>
</evidence>
<dbReference type="CDD" id="cd07505">
    <property type="entry name" value="HAD_BPGM-like"/>
    <property type="match status" value="1"/>
</dbReference>
<dbReference type="PANTHER" id="PTHR18901:SF38">
    <property type="entry name" value="PSEUDOURIDINE-5'-PHOSPHATASE"/>
    <property type="match status" value="1"/>
</dbReference>
<keyword evidence="2" id="KW-1185">Reference proteome</keyword>
<gene>
    <name evidence="1" type="ORF">CVS30_04570</name>
</gene>
<comment type="caution">
    <text evidence="1">The sequence shown here is derived from an EMBL/GenBank/DDBJ whole genome shotgun (WGS) entry which is preliminary data.</text>
</comment>
<protein>
    <submittedName>
        <fullName evidence="1">Haloacid dehalogenase</fullName>
    </submittedName>
</protein>
<dbReference type="InterPro" id="IPR023214">
    <property type="entry name" value="HAD_sf"/>
</dbReference>
<dbReference type="Gene3D" id="3.40.50.1000">
    <property type="entry name" value="HAD superfamily/HAD-like"/>
    <property type="match status" value="1"/>
</dbReference>
<dbReference type="EMBL" id="QJVC01000003">
    <property type="protein sequence ID" value="PYI39530.1"/>
    <property type="molecule type" value="Genomic_DNA"/>
</dbReference>
<dbReference type="Gene3D" id="1.10.150.240">
    <property type="entry name" value="Putative phosphatase, domain 2"/>
    <property type="match status" value="1"/>
</dbReference>
<dbReference type="InterPro" id="IPR036412">
    <property type="entry name" value="HAD-like_sf"/>
</dbReference>
<dbReference type="InterPro" id="IPR023198">
    <property type="entry name" value="PGP-like_dom2"/>
</dbReference>
<reference evidence="1 2" key="1">
    <citation type="submission" date="2018-05" db="EMBL/GenBank/DDBJ databases">
        <title>Genetic diversity of glacier-inhabiting Cryobacterium bacteria in China and description of Cryobacterium mengkeensis sp. nov. and Arthrobacter glacialis sp. nov.</title>
        <authorList>
            <person name="Liu Q."/>
            <person name="Xin Y.-H."/>
        </authorList>
    </citation>
    <scope>NUCLEOTIDE SEQUENCE [LARGE SCALE GENOMIC DNA]</scope>
    <source>
        <strain evidence="1 2">B7</strain>
    </source>
</reference>
<evidence type="ECO:0000313" key="1">
    <source>
        <dbReference type="EMBL" id="PYI39530.1"/>
    </source>
</evidence>